<evidence type="ECO:0000313" key="2">
    <source>
        <dbReference type="EMBL" id="MFC4636194.1"/>
    </source>
</evidence>
<dbReference type="EMBL" id="JBHSFV010000016">
    <property type="protein sequence ID" value="MFC4636194.1"/>
    <property type="molecule type" value="Genomic_DNA"/>
</dbReference>
<keyword evidence="1" id="KW-0812">Transmembrane</keyword>
<proteinExistence type="predicted"/>
<evidence type="ECO:0000313" key="3">
    <source>
        <dbReference type="Proteomes" id="UP001596043"/>
    </source>
</evidence>
<evidence type="ECO:0008006" key="4">
    <source>
        <dbReference type="Google" id="ProtNLM"/>
    </source>
</evidence>
<keyword evidence="3" id="KW-1185">Reference proteome</keyword>
<accession>A0ABV9I1I8</accession>
<keyword evidence="1" id="KW-1133">Transmembrane helix</keyword>
<keyword evidence="1" id="KW-0472">Membrane</keyword>
<dbReference type="RefSeq" id="WP_379982154.1">
    <property type="nucleotide sequence ID" value="NZ_JBHSFV010000016.1"/>
</dbReference>
<gene>
    <name evidence="2" type="ORF">ACFO3O_19965</name>
</gene>
<organism evidence="2 3">
    <name type="scientific">Dokdonia ponticola</name>
    <dbReference type="NCBI Taxonomy" id="2041041"/>
    <lineage>
        <taxon>Bacteria</taxon>
        <taxon>Pseudomonadati</taxon>
        <taxon>Bacteroidota</taxon>
        <taxon>Flavobacteriia</taxon>
        <taxon>Flavobacteriales</taxon>
        <taxon>Flavobacteriaceae</taxon>
        <taxon>Dokdonia</taxon>
    </lineage>
</organism>
<reference evidence="3" key="1">
    <citation type="journal article" date="2019" name="Int. J. Syst. Evol. Microbiol.">
        <title>The Global Catalogue of Microorganisms (GCM) 10K type strain sequencing project: providing services to taxonomists for standard genome sequencing and annotation.</title>
        <authorList>
            <consortium name="The Broad Institute Genomics Platform"/>
            <consortium name="The Broad Institute Genome Sequencing Center for Infectious Disease"/>
            <person name="Wu L."/>
            <person name="Ma J."/>
        </authorList>
    </citation>
    <scope>NUCLEOTIDE SEQUENCE [LARGE SCALE GENOMIC DNA]</scope>
    <source>
        <strain evidence="3">YJ-61-S</strain>
    </source>
</reference>
<sequence length="120" mass="14053">MKIKLISPLMDKAISFIQKTPTDTFLEYGLLGSLFIVALIVIRYLYLENKELQKERIEMLERLMKLKNEDAEKYIASVGALREVIMNQSITTKGYLEKHISKEHKDISDKINELKTYRND</sequence>
<protein>
    <recommendedName>
        <fullName evidence="4">Holin</fullName>
    </recommendedName>
</protein>
<dbReference type="Proteomes" id="UP001596043">
    <property type="component" value="Unassembled WGS sequence"/>
</dbReference>
<evidence type="ECO:0000256" key="1">
    <source>
        <dbReference type="SAM" id="Phobius"/>
    </source>
</evidence>
<name>A0ABV9I1I8_9FLAO</name>
<comment type="caution">
    <text evidence="2">The sequence shown here is derived from an EMBL/GenBank/DDBJ whole genome shotgun (WGS) entry which is preliminary data.</text>
</comment>
<feature type="transmembrane region" description="Helical" evidence="1">
    <location>
        <begin position="28"/>
        <end position="46"/>
    </location>
</feature>